<reference evidence="2" key="1">
    <citation type="journal article" date="2010" name="Science">
        <title>Signatures of adaptation to obligate biotrophy in the Hyaloperonospora arabidopsidis genome.</title>
        <authorList>
            <person name="Baxter L."/>
            <person name="Tripathy S."/>
            <person name="Ishaque N."/>
            <person name="Boot N."/>
            <person name="Cabral A."/>
            <person name="Kemen E."/>
            <person name="Thines M."/>
            <person name="Ah-Fong A."/>
            <person name="Anderson R."/>
            <person name="Badejoko W."/>
            <person name="Bittner-Eddy P."/>
            <person name="Boore J.L."/>
            <person name="Chibucos M.C."/>
            <person name="Coates M."/>
            <person name="Dehal P."/>
            <person name="Delehaunty K."/>
            <person name="Dong S."/>
            <person name="Downton P."/>
            <person name="Dumas B."/>
            <person name="Fabro G."/>
            <person name="Fronick C."/>
            <person name="Fuerstenberg S.I."/>
            <person name="Fulton L."/>
            <person name="Gaulin E."/>
            <person name="Govers F."/>
            <person name="Hughes L."/>
            <person name="Humphray S."/>
            <person name="Jiang R.H."/>
            <person name="Judelson H."/>
            <person name="Kamoun S."/>
            <person name="Kyung K."/>
            <person name="Meijer H."/>
            <person name="Minx P."/>
            <person name="Morris P."/>
            <person name="Nelson J."/>
            <person name="Phuntumart V."/>
            <person name="Qutob D."/>
            <person name="Rehmany A."/>
            <person name="Rougon-Cardoso A."/>
            <person name="Ryden P."/>
            <person name="Torto-Alalibo T."/>
            <person name="Studholme D."/>
            <person name="Wang Y."/>
            <person name="Win J."/>
            <person name="Wood J."/>
            <person name="Clifton S.W."/>
            <person name="Rogers J."/>
            <person name="Van den Ackerveken G."/>
            <person name="Jones J.D."/>
            <person name="McDowell J.M."/>
            <person name="Beynon J."/>
            <person name="Tyler B.M."/>
        </authorList>
    </citation>
    <scope>NUCLEOTIDE SEQUENCE [LARGE SCALE GENOMIC DNA]</scope>
    <source>
        <strain evidence="2">Emoy2</strain>
    </source>
</reference>
<name>M4BM02_HYAAE</name>
<dbReference type="VEuPathDB" id="FungiDB:HpaG807437"/>
<dbReference type="EMBL" id="JH598405">
    <property type="status" value="NOT_ANNOTATED_CDS"/>
    <property type="molecule type" value="Genomic_DNA"/>
</dbReference>
<dbReference type="eggNOG" id="KOG0017">
    <property type="taxonomic scope" value="Eukaryota"/>
</dbReference>
<dbReference type="EnsemblProtists" id="HpaT807437">
    <property type="protein sequence ID" value="HpaP807437"/>
    <property type="gene ID" value="HpaG807437"/>
</dbReference>
<keyword evidence="2" id="KW-1185">Reference proteome</keyword>
<organism evidence="1 2">
    <name type="scientific">Hyaloperonospora arabidopsidis (strain Emoy2)</name>
    <name type="common">Downy mildew agent</name>
    <name type="synonym">Peronospora arabidopsidis</name>
    <dbReference type="NCBI Taxonomy" id="559515"/>
    <lineage>
        <taxon>Eukaryota</taxon>
        <taxon>Sar</taxon>
        <taxon>Stramenopiles</taxon>
        <taxon>Oomycota</taxon>
        <taxon>Peronosporomycetes</taxon>
        <taxon>Peronosporales</taxon>
        <taxon>Peronosporaceae</taxon>
        <taxon>Hyaloperonospora</taxon>
    </lineage>
</organism>
<reference evidence="1" key="2">
    <citation type="submission" date="2015-06" db="UniProtKB">
        <authorList>
            <consortium name="EnsemblProtists"/>
        </authorList>
    </citation>
    <scope>IDENTIFICATION</scope>
    <source>
        <strain evidence="1">Emoy2</strain>
    </source>
</reference>
<protein>
    <submittedName>
        <fullName evidence="1">Uncharacterized protein</fullName>
    </submittedName>
</protein>
<proteinExistence type="predicted"/>
<dbReference type="Proteomes" id="UP000011713">
    <property type="component" value="Unassembled WGS sequence"/>
</dbReference>
<sequence>MQRLLFSDCLVHALNIFSSPFDHKSKSSSDKGVRVAPLHLVALVGQSTSESVKDCSSVRMETKINLSEAQGLALKKLRVLLGNEQVDLILAQGLDVIRARLDAFMQCNSTLIGQVHDHLASVMPNRFVSVPNEEPRARPLVLTVTTFEVKEGKNLLLWIREVKMTMNSAMLGLEQQRVGMAISKLGGRAREWALTCSTSVDEAFPTWDLIKQQISRVFFSA</sequence>
<dbReference type="InParanoid" id="M4BM02"/>
<dbReference type="STRING" id="559515.M4BM02"/>
<evidence type="ECO:0000313" key="2">
    <source>
        <dbReference type="Proteomes" id="UP000011713"/>
    </source>
</evidence>
<dbReference type="AlphaFoldDB" id="M4BM02"/>
<accession>M4BM02</accession>
<evidence type="ECO:0000313" key="1">
    <source>
        <dbReference type="EnsemblProtists" id="HpaP807437"/>
    </source>
</evidence>
<dbReference type="HOGENOM" id="CLU_1252728_0_0_1"/>